<reference evidence="1 2" key="1">
    <citation type="journal article" date="2020" name="Phytopathology">
        <title>Genome Sequence Resources of Colletotrichum truncatum, C. plurivorum, C. musicola, and C. sojae: Four Species Pathogenic to Soybean (Glycine max).</title>
        <authorList>
            <person name="Rogerio F."/>
            <person name="Boufleur T.R."/>
            <person name="Ciampi-Guillardi M."/>
            <person name="Sukno S.A."/>
            <person name="Thon M.R."/>
            <person name="Massola Junior N.S."/>
            <person name="Baroncelli R."/>
        </authorList>
    </citation>
    <scope>NUCLEOTIDE SEQUENCE [LARGE SCALE GENOMIC DNA]</scope>
    <source>
        <strain evidence="1 2">CMES1059</strain>
    </source>
</reference>
<comment type="caution">
    <text evidence="1">The sequence shown here is derived from an EMBL/GenBank/DDBJ whole genome shotgun (WGS) entry which is preliminary data.</text>
</comment>
<name>A0ACC3Z131_COLTU</name>
<dbReference type="EMBL" id="VUJX02000004">
    <property type="protein sequence ID" value="KAL0937710.1"/>
    <property type="molecule type" value="Genomic_DNA"/>
</dbReference>
<gene>
    <name evidence="1" type="ORF">CTRU02_207441</name>
</gene>
<organism evidence="1 2">
    <name type="scientific">Colletotrichum truncatum</name>
    <name type="common">Anthracnose fungus</name>
    <name type="synonym">Colletotrichum capsici</name>
    <dbReference type="NCBI Taxonomy" id="5467"/>
    <lineage>
        <taxon>Eukaryota</taxon>
        <taxon>Fungi</taxon>
        <taxon>Dikarya</taxon>
        <taxon>Ascomycota</taxon>
        <taxon>Pezizomycotina</taxon>
        <taxon>Sordariomycetes</taxon>
        <taxon>Hypocreomycetidae</taxon>
        <taxon>Glomerellales</taxon>
        <taxon>Glomerellaceae</taxon>
        <taxon>Colletotrichum</taxon>
        <taxon>Colletotrichum truncatum species complex</taxon>
    </lineage>
</organism>
<protein>
    <submittedName>
        <fullName evidence="1">Beta-ig-h3 fasciclin</fullName>
    </submittedName>
</protein>
<evidence type="ECO:0000313" key="2">
    <source>
        <dbReference type="Proteomes" id="UP000805649"/>
    </source>
</evidence>
<keyword evidence="2" id="KW-1185">Reference proteome</keyword>
<dbReference type="Proteomes" id="UP000805649">
    <property type="component" value="Unassembled WGS sequence"/>
</dbReference>
<accession>A0ACC3Z131</accession>
<sequence>MKVCGFLSVLVLGSVCYADGFERRPLSYAPKPDGTYAPPKASGVTTLLDFVNSRSDLTELAKVLSGSAGFVEAFDTTPTWDFTFFAPSNEAFSKHTGQYFNTFTPTPKGKWWLGNLMQHHYVPNTRLNTTVFNETTTRIQTGSYLYVGTQAKGGKIWLNDVATITEGNLEVTKVCCHPITCTYHCGGADEGKGVVHIIDHILDPSAQLFEADRPKAGQKFIAGSCSDTSLPYC</sequence>
<proteinExistence type="predicted"/>
<evidence type="ECO:0000313" key="1">
    <source>
        <dbReference type="EMBL" id="KAL0937710.1"/>
    </source>
</evidence>